<evidence type="ECO:0000256" key="8">
    <source>
        <dbReference type="ARBA" id="ARBA00022758"/>
    </source>
</evidence>
<keyword evidence="12 16" id="KW-1133">Transmembrane helix</keyword>
<dbReference type="InterPro" id="IPR043502">
    <property type="entry name" value="DNA/RNA_pol_sf"/>
</dbReference>
<dbReference type="Pfam" id="PF02123">
    <property type="entry name" value="RdRP_4"/>
    <property type="match status" value="1"/>
</dbReference>
<evidence type="ECO:0000256" key="4">
    <source>
        <dbReference type="ARBA" id="ARBA00022679"/>
    </source>
</evidence>
<evidence type="ECO:0000256" key="12">
    <source>
        <dbReference type="ARBA" id="ARBA00022989"/>
    </source>
</evidence>
<keyword evidence="8" id="KW-0688">Ribosomal frameshifting</keyword>
<dbReference type="GO" id="GO:0016020">
    <property type="term" value="C:membrane"/>
    <property type="evidence" value="ECO:0007669"/>
    <property type="project" value="UniProtKB-SubCell"/>
</dbReference>
<dbReference type="SUPFAM" id="SSF50494">
    <property type="entry name" value="Trypsin-like serine proteases"/>
    <property type="match status" value="1"/>
</dbReference>
<dbReference type="EMBL" id="KY605226">
    <property type="protein sequence ID" value="ASK51770.1"/>
    <property type="molecule type" value="Genomic_RNA"/>
</dbReference>
<evidence type="ECO:0000259" key="17">
    <source>
        <dbReference type="PROSITE" id="PS50507"/>
    </source>
</evidence>
<dbReference type="PROSITE" id="PS50507">
    <property type="entry name" value="RDRP_SSRNA_POS"/>
    <property type="match status" value="1"/>
</dbReference>
<evidence type="ECO:0000256" key="3">
    <source>
        <dbReference type="ARBA" id="ARBA00022670"/>
    </source>
</evidence>
<dbReference type="GO" id="GO:0075523">
    <property type="term" value="P:viral translational frameshifting"/>
    <property type="evidence" value="ECO:0007669"/>
    <property type="project" value="UniProtKB-KW"/>
</dbReference>
<proteinExistence type="predicted"/>
<feature type="transmembrane region" description="Helical" evidence="16">
    <location>
        <begin position="181"/>
        <end position="202"/>
    </location>
</feature>
<dbReference type="InterPro" id="IPR007094">
    <property type="entry name" value="RNA-dir_pol_PSvirus"/>
</dbReference>
<keyword evidence="6" id="KW-0548">Nucleotidyltransferase</keyword>
<evidence type="ECO:0000259" key="18">
    <source>
        <dbReference type="PROSITE" id="PS51868"/>
    </source>
</evidence>
<dbReference type="GO" id="GO:0039694">
    <property type="term" value="P:viral RNA genome replication"/>
    <property type="evidence" value="ECO:0007669"/>
    <property type="project" value="InterPro"/>
</dbReference>
<evidence type="ECO:0000256" key="11">
    <source>
        <dbReference type="ARBA" id="ARBA00022953"/>
    </source>
</evidence>
<dbReference type="Pfam" id="PF02122">
    <property type="entry name" value="Peptidase_S39"/>
    <property type="match status" value="1"/>
</dbReference>
<dbReference type="GO" id="GO:0006508">
    <property type="term" value="P:proteolysis"/>
    <property type="evidence" value="ECO:0007669"/>
    <property type="project" value="UniProtKB-KW"/>
</dbReference>
<keyword evidence="11" id="KW-0693">Viral RNA replication</keyword>
<feature type="domain" description="RdRp catalytic" evidence="17">
    <location>
        <begin position="842"/>
        <end position="957"/>
    </location>
</feature>
<dbReference type="InterPro" id="IPR000382">
    <property type="entry name" value="Peptidase_S39B_luteovirus"/>
</dbReference>
<dbReference type="GO" id="GO:0003968">
    <property type="term" value="F:RNA-directed RNA polymerase activity"/>
    <property type="evidence" value="ECO:0007669"/>
    <property type="project" value="UniProtKB-KW"/>
</dbReference>
<dbReference type="OrthoDB" id="623at10239"/>
<dbReference type="GO" id="GO:0004252">
    <property type="term" value="F:serine-type endopeptidase activity"/>
    <property type="evidence" value="ECO:0007669"/>
    <property type="project" value="InterPro"/>
</dbReference>
<organism evidence="19">
    <name type="scientific">Wheat leaf yellowing-associated virus</name>
    <dbReference type="NCBI Taxonomy" id="2019445"/>
    <lineage>
        <taxon>Viruses</taxon>
        <taxon>Riboviria</taxon>
        <taxon>Orthornavirae</taxon>
        <taxon>Pisuviricota</taxon>
        <taxon>Pisoniviricetes</taxon>
        <taxon>Sobelivirales</taxon>
        <taxon>Solemoviridae</taxon>
        <taxon>Polerovirus</taxon>
        <taxon>Polerovirus WLYAV</taxon>
    </lineage>
</organism>
<evidence type="ECO:0000256" key="16">
    <source>
        <dbReference type="SAM" id="Phobius"/>
    </source>
</evidence>
<keyword evidence="13 16" id="KW-0472">Membrane</keyword>
<dbReference type="InterPro" id="IPR043504">
    <property type="entry name" value="Peptidase_S1_PA_chymotrypsin"/>
</dbReference>
<evidence type="ECO:0000256" key="7">
    <source>
        <dbReference type="ARBA" id="ARBA00022741"/>
    </source>
</evidence>
<dbReference type="PROSITE" id="PS51868">
    <property type="entry name" value="PEPTIDASE_S39"/>
    <property type="match status" value="1"/>
</dbReference>
<feature type="transmembrane region" description="Helical" evidence="16">
    <location>
        <begin position="158"/>
        <end position="175"/>
    </location>
</feature>
<protein>
    <submittedName>
        <fullName evidence="19">P1-P2 fusion protein</fullName>
    </submittedName>
</protein>
<evidence type="ECO:0000256" key="5">
    <source>
        <dbReference type="ARBA" id="ARBA00022692"/>
    </source>
</evidence>
<keyword evidence="3" id="KW-0645">Protease</keyword>
<feature type="region of interest" description="Disordered" evidence="15">
    <location>
        <begin position="506"/>
        <end position="544"/>
    </location>
</feature>
<keyword evidence="7" id="KW-0547">Nucleotide-binding</keyword>
<keyword evidence="20" id="KW-1185">Reference proteome</keyword>
<feature type="domain" description="Peptidase S39" evidence="18">
    <location>
        <begin position="220"/>
        <end position="413"/>
    </location>
</feature>
<reference evidence="19" key="1">
    <citation type="submission" date="2017-02" db="EMBL/GenBank/DDBJ databases">
        <title>Identification, characterization and full-length sequence analysis of a novel polerovirus infecting winter wheat by small RNA sequencing.</title>
        <authorList>
            <person name="Zhang P."/>
            <person name="Wang X."/>
            <person name="Massart S."/>
        </authorList>
    </citation>
    <scope>NUCLEOTIDE SEQUENCE [LARGE SCALE GENOMIC DNA]</scope>
    <source>
        <strain evidence="19">JN-U3</strain>
        <strain evidence="19">Leaf</strain>
    </source>
</reference>
<dbReference type="Proteomes" id="UP000217288">
    <property type="component" value="Segment"/>
</dbReference>
<dbReference type="GO" id="GO:0003723">
    <property type="term" value="F:RNA binding"/>
    <property type="evidence" value="ECO:0007669"/>
    <property type="project" value="InterPro"/>
</dbReference>
<evidence type="ECO:0000256" key="6">
    <source>
        <dbReference type="ARBA" id="ARBA00022695"/>
    </source>
</evidence>
<keyword evidence="2" id="KW-0696">RNA-directed RNA polymerase</keyword>
<sequence>MARFTNGVWLCALICALLFQSYSCLEQPSTLSLYQQMGYSGSPSTYGWLDSNNITELLAVVEGASFTISSPMDPLNLTYGELFGHLSCKVSNDLKELRKEVSSLLKQHSTSTFCLLSEYTKSFVESLLWTMIKLYLSSLGMMIYLMGMILKTTLWKPVLVCAFLVAVSTMTYWMLRKICSYIPLWWVGAPLIAPFMIIRWLAKQLIKSVFGESSGDEKMVAGFKSFSVAMSPPGNSILEILHANDSHMGYATCVKLVNGEDALLTATHCCGPDMKIRSLRNGYKIPMREFQIMFTSQELDITILRGPPEWKSLLGAKAVSFTPVNQLNKGPVSLYTYEDGWLMHNAKVVGSDKKYASVLSNTEKGYSGTPYWNGKTVIGVHKGFNYGDSSKNYNLMAPIPPIKGLTAPAYVYESPALQGDAFSEQEIEEIADHAAEIYEKATSAYTWKPRDGKHWWEMVEEEEEFEAASNPSSLPIQGKRPAWRRPRRKTGIHPCQARRLYRNAQRDRCTVGEEHRHDVYNEEGGGETPEPSTEQSSGVKREEEIAEHTKDLEEFFQAAYDWEEGECDIPGFRRSGSLPALYYPPKPKSKEWGERVISEHPEMAAKVAGFGWPKFGAQAEQTSLRLQAARWLQRAESAKVPSKQQRKLVIDRVVKAYEPCKTNAPHTSSSGTLSWNNFLKDFKEAVNSLELDAGIGLPYKLLRKDTHRQMVEDPHYLPLLTRLTWNRLQKMSQVDPSEYTPEQLVKEGLCDPIRLFIKGEPHKQSKLDEGRYRLIMSVSLVDQLVARVLFQNQNKREISLWREIPSKPGFGLSTDRDTREFLESLSKVVGCSTGKIISDWKDKIIPTDCSGFDWSVADWMLEDDMEVRNALTINNNQLTRHLRKVWLKCITNSVLCTSDGALYAQTYPGVQKSGSYNTSSSNSRIRVLAAYHCGADWAIAMGDDALESPTTKLEKYKELGFKVEVSSQLEFCSHVFEQEDLARPINVNKMLYRLIYGYNPACGNPEVLCNYLQAVASVLNELRHDPQLVAALYKCLVPGASTKEQ</sequence>
<dbReference type="InterPro" id="IPR001795">
    <property type="entry name" value="RNA-dir_pol_luteovirus"/>
</dbReference>
<keyword evidence="4" id="KW-0808">Transferase</keyword>
<evidence type="ECO:0000256" key="14">
    <source>
        <dbReference type="ARBA" id="ARBA00048744"/>
    </source>
</evidence>
<accession>A0A220T7M8</accession>
<feature type="region of interest" description="Disordered" evidence="15">
    <location>
        <begin position="466"/>
        <end position="489"/>
    </location>
</feature>
<evidence type="ECO:0000256" key="10">
    <source>
        <dbReference type="ARBA" id="ARBA00022825"/>
    </source>
</evidence>
<feature type="compositionally biased region" description="Basic and acidic residues" evidence="15">
    <location>
        <begin position="506"/>
        <end position="520"/>
    </location>
</feature>
<evidence type="ECO:0000256" key="2">
    <source>
        <dbReference type="ARBA" id="ARBA00022484"/>
    </source>
</evidence>
<comment type="subcellular location">
    <subcellularLocation>
        <location evidence="1">Membrane</location>
        <topology evidence="1">Multi-pass membrane protein</topology>
    </subcellularLocation>
</comment>
<name>A0A220T7M8_9VIRU</name>
<keyword evidence="9" id="KW-0378">Hydrolase</keyword>
<comment type="catalytic activity">
    <reaction evidence="14">
        <text>RNA(n) + a ribonucleoside 5'-triphosphate = RNA(n+1) + diphosphate</text>
        <dbReference type="Rhea" id="RHEA:21248"/>
        <dbReference type="Rhea" id="RHEA-COMP:14527"/>
        <dbReference type="Rhea" id="RHEA-COMP:17342"/>
        <dbReference type="ChEBI" id="CHEBI:33019"/>
        <dbReference type="ChEBI" id="CHEBI:61557"/>
        <dbReference type="ChEBI" id="CHEBI:140395"/>
        <dbReference type="EC" id="2.7.7.48"/>
    </reaction>
</comment>
<feature type="transmembrane region" description="Helical" evidence="16">
    <location>
        <begin position="126"/>
        <end position="146"/>
    </location>
</feature>
<keyword evidence="5 16" id="KW-0812">Transmembrane</keyword>
<dbReference type="Gene3D" id="2.40.10.10">
    <property type="entry name" value="Trypsin-like serine proteases"/>
    <property type="match status" value="2"/>
</dbReference>
<dbReference type="SUPFAM" id="SSF56672">
    <property type="entry name" value="DNA/RNA polymerases"/>
    <property type="match status" value="1"/>
</dbReference>
<dbReference type="InterPro" id="IPR009003">
    <property type="entry name" value="Peptidase_S1_PA"/>
</dbReference>
<evidence type="ECO:0000313" key="19">
    <source>
        <dbReference type="EMBL" id="ASK51770.1"/>
    </source>
</evidence>
<keyword evidence="10" id="KW-0720">Serine protease</keyword>
<dbReference type="PRINTS" id="PR00914">
    <property type="entry name" value="LVIRUSRNAPOL"/>
</dbReference>
<dbReference type="GO" id="GO:0006351">
    <property type="term" value="P:DNA-templated transcription"/>
    <property type="evidence" value="ECO:0007669"/>
    <property type="project" value="InterPro"/>
</dbReference>
<evidence type="ECO:0000313" key="20">
    <source>
        <dbReference type="Proteomes" id="UP000217288"/>
    </source>
</evidence>
<evidence type="ECO:0000256" key="1">
    <source>
        <dbReference type="ARBA" id="ARBA00004141"/>
    </source>
</evidence>
<evidence type="ECO:0000256" key="15">
    <source>
        <dbReference type="SAM" id="MobiDB-lite"/>
    </source>
</evidence>
<dbReference type="GO" id="GO:0000166">
    <property type="term" value="F:nucleotide binding"/>
    <property type="evidence" value="ECO:0007669"/>
    <property type="project" value="UniProtKB-KW"/>
</dbReference>
<gene>
    <name evidence="19" type="ORF">WLYaV_gp2</name>
</gene>
<evidence type="ECO:0000256" key="9">
    <source>
        <dbReference type="ARBA" id="ARBA00022801"/>
    </source>
</evidence>
<evidence type="ECO:0000256" key="13">
    <source>
        <dbReference type="ARBA" id="ARBA00023136"/>
    </source>
</evidence>